<evidence type="ECO:0000313" key="3">
    <source>
        <dbReference type="Proteomes" id="UP000019050"/>
    </source>
</evidence>
<sequence>MALIEQEVKIALEAESFARLKSGLGLDGVAPRQQVNHYYDSNQSALKAARAALRLRQYDQVSEWTFKQALDQFQALEITQTNAERLDSVPTSLAGAWIQDAGILGALAKVGLAPQDLVVRYGFQTNRWTLNLGWGELVLDQTLYGDQVDYELELEAQDLHLAQDYIAKLSQTYDFPLLAADKKIARVSAYYAELEKNK</sequence>
<gene>
    <name evidence="2" type="ORF">GCWU000182_000571</name>
</gene>
<dbReference type="eggNOG" id="COG4116">
    <property type="taxonomic scope" value="Bacteria"/>
</dbReference>
<evidence type="ECO:0000259" key="1">
    <source>
        <dbReference type="PROSITE" id="PS51707"/>
    </source>
</evidence>
<dbReference type="InterPro" id="IPR009195">
    <property type="entry name" value="Uncharacterised_YjbK"/>
</dbReference>
<dbReference type="InterPro" id="IPR033469">
    <property type="entry name" value="CYTH-like_dom_sf"/>
</dbReference>
<dbReference type="OrthoDB" id="384378at2"/>
<name>W1Q4P0_ABIDE</name>
<dbReference type="RefSeq" id="WP_023391222.1">
    <property type="nucleotide sequence ID" value="NZ_KI535340.1"/>
</dbReference>
<dbReference type="InterPro" id="IPR023577">
    <property type="entry name" value="CYTH_domain"/>
</dbReference>
<dbReference type="SUPFAM" id="SSF55154">
    <property type="entry name" value="CYTH-like phosphatases"/>
    <property type="match status" value="1"/>
</dbReference>
<protein>
    <submittedName>
        <fullName evidence="2">Adenylate cyclase</fullName>
    </submittedName>
</protein>
<dbReference type="SMART" id="SM01118">
    <property type="entry name" value="CYTH"/>
    <property type="match status" value="1"/>
</dbReference>
<dbReference type="AlphaFoldDB" id="W1Q4P0"/>
<accession>W1Q4P0</accession>
<dbReference type="HOGENOM" id="CLU_088898_1_0_9"/>
<dbReference type="Proteomes" id="UP000019050">
    <property type="component" value="Unassembled WGS sequence"/>
</dbReference>
<dbReference type="PROSITE" id="PS51707">
    <property type="entry name" value="CYTH"/>
    <property type="match status" value="1"/>
</dbReference>
<dbReference type="CDD" id="cd07762">
    <property type="entry name" value="CYTH-like_Pase_1"/>
    <property type="match status" value="1"/>
</dbReference>
<comment type="caution">
    <text evidence="2">The sequence shown here is derived from an EMBL/GenBank/DDBJ whole genome shotgun (WGS) entry which is preliminary data.</text>
</comment>
<evidence type="ECO:0000313" key="2">
    <source>
        <dbReference type="EMBL" id="ESK66228.1"/>
    </source>
</evidence>
<dbReference type="Pfam" id="PF01928">
    <property type="entry name" value="CYTH"/>
    <property type="match status" value="1"/>
</dbReference>
<keyword evidence="3" id="KW-1185">Reference proteome</keyword>
<proteinExistence type="predicted"/>
<dbReference type="STRING" id="592010.GCWU000182_000571"/>
<dbReference type="GeneID" id="84816666"/>
<feature type="domain" description="CYTH" evidence="1">
    <location>
        <begin position="3"/>
        <end position="197"/>
    </location>
</feature>
<organism evidence="2 3">
    <name type="scientific">Abiotrophia defectiva ATCC 49176</name>
    <dbReference type="NCBI Taxonomy" id="592010"/>
    <lineage>
        <taxon>Bacteria</taxon>
        <taxon>Bacillati</taxon>
        <taxon>Bacillota</taxon>
        <taxon>Bacilli</taxon>
        <taxon>Lactobacillales</taxon>
        <taxon>Aerococcaceae</taxon>
        <taxon>Abiotrophia</taxon>
    </lineage>
</organism>
<dbReference type="Gene3D" id="2.40.320.10">
    <property type="entry name" value="Hypothetical Protein Pfu-838710-001"/>
    <property type="match status" value="1"/>
</dbReference>
<dbReference type="EMBL" id="ACIN03000003">
    <property type="protein sequence ID" value="ESK66228.1"/>
    <property type="molecule type" value="Genomic_DNA"/>
</dbReference>
<reference evidence="2" key="1">
    <citation type="submission" date="2013-06" db="EMBL/GenBank/DDBJ databases">
        <authorList>
            <person name="Weinstock G."/>
            <person name="Sodergren E."/>
            <person name="Clifton S."/>
            <person name="Fulton L."/>
            <person name="Fulton B."/>
            <person name="Courtney L."/>
            <person name="Fronick C."/>
            <person name="Harrison M."/>
            <person name="Strong C."/>
            <person name="Farmer C."/>
            <person name="Delahaunty K."/>
            <person name="Markovic C."/>
            <person name="Hall O."/>
            <person name="Minx P."/>
            <person name="Tomlinson C."/>
            <person name="Mitreva M."/>
            <person name="Nelson J."/>
            <person name="Hou S."/>
            <person name="Wollam A."/>
            <person name="Pepin K.H."/>
            <person name="Johnson M."/>
            <person name="Bhonagiri V."/>
            <person name="Nash W.E."/>
            <person name="Warren W."/>
            <person name="Chinwalla A."/>
            <person name="Mardis E.R."/>
            <person name="Wilson R.K."/>
        </authorList>
    </citation>
    <scope>NUCLEOTIDE SEQUENCE [LARGE SCALE GENOMIC DNA]</scope>
    <source>
        <strain evidence="2">ATCC 49176</strain>
    </source>
</reference>